<name>A0A3E1NQJ8_9BACT</name>
<organism evidence="3 4">
    <name type="scientific">Deminuibacter soli</name>
    <dbReference type="NCBI Taxonomy" id="2291815"/>
    <lineage>
        <taxon>Bacteria</taxon>
        <taxon>Pseudomonadati</taxon>
        <taxon>Bacteroidota</taxon>
        <taxon>Chitinophagia</taxon>
        <taxon>Chitinophagales</taxon>
        <taxon>Chitinophagaceae</taxon>
        <taxon>Deminuibacter</taxon>
    </lineage>
</organism>
<evidence type="ECO:0000256" key="1">
    <source>
        <dbReference type="SAM" id="Coils"/>
    </source>
</evidence>
<evidence type="ECO:0000259" key="2">
    <source>
        <dbReference type="PROSITE" id="PS50943"/>
    </source>
</evidence>
<dbReference type="AlphaFoldDB" id="A0A3E1NQJ8"/>
<dbReference type="SUPFAM" id="SSF47413">
    <property type="entry name" value="lambda repressor-like DNA-binding domains"/>
    <property type="match status" value="1"/>
</dbReference>
<dbReference type="InterPro" id="IPR001387">
    <property type="entry name" value="Cro/C1-type_HTH"/>
</dbReference>
<feature type="domain" description="HTH cro/C1-type" evidence="2">
    <location>
        <begin position="11"/>
        <end position="39"/>
    </location>
</feature>
<reference evidence="3 4" key="1">
    <citation type="submission" date="2018-08" db="EMBL/GenBank/DDBJ databases">
        <title>Chitinophagaceae sp. K23C18032701, a novel bacterium isolated from forest soil.</title>
        <authorList>
            <person name="Wang C."/>
        </authorList>
    </citation>
    <scope>NUCLEOTIDE SEQUENCE [LARGE SCALE GENOMIC DNA]</scope>
    <source>
        <strain evidence="3 4">K23C18032701</strain>
    </source>
</reference>
<comment type="caution">
    <text evidence="3">The sequence shown here is derived from an EMBL/GenBank/DDBJ whole genome shotgun (WGS) entry which is preliminary data.</text>
</comment>
<dbReference type="PROSITE" id="PS50943">
    <property type="entry name" value="HTH_CROC1"/>
    <property type="match status" value="1"/>
</dbReference>
<dbReference type="InterPro" id="IPR010982">
    <property type="entry name" value="Lambda_DNA-bd_dom_sf"/>
</dbReference>
<evidence type="ECO:0000313" key="3">
    <source>
        <dbReference type="EMBL" id="RFM30068.1"/>
    </source>
</evidence>
<protein>
    <recommendedName>
        <fullName evidence="2">HTH cro/C1-type domain-containing protein</fullName>
    </recommendedName>
</protein>
<feature type="coiled-coil region" evidence="1">
    <location>
        <begin position="101"/>
        <end position="128"/>
    </location>
</feature>
<evidence type="ECO:0000313" key="4">
    <source>
        <dbReference type="Proteomes" id="UP000261284"/>
    </source>
</evidence>
<gene>
    <name evidence="3" type="ORF">DXN05_03590</name>
</gene>
<proteinExistence type="predicted"/>
<dbReference type="GO" id="GO:0003677">
    <property type="term" value="F:DNA binding"/>
    <property type="evidence" value="ECO:0007669"/>
    <property type="project" value="InterPro"/>
</dbReference>
<dbReference type="Proteomes" id="UP000261284">
    <property type="component" value="Unassembled WGS sequence"/>
</dbReference>
<dbReference type="Gene3D" id="1.10.260.40">
    <property type="entry name" value="lambda repressor-like DNA-binding domains"/>
    <property type="match status" value="1"/>
</dbReference>
<dbReference type="EMBL" id="QTJU01000001">
    <property type="protein sequence ID" value="RFM30068.1"/>
    <property type="molecule type" value="Genomic_DNA"/>
</dbReference>
<keyword evidence="4" id="KW-1185">Reference proteome</keyword>
<accession>A0A3E1NQJ8</accession>
<dbReference type="RefSeq" id="WP_116845824.1">
    <property type="nucleotide sequence ID" value="NZ_QTJU01000001.1"/>
</dbReference>
<keyword evidence="1" id="KW-0175">Coiled coil</keyword>
<dbReference type="OrthoDB" id="407979at2"/>
<sequence length="192" mass="21384">MSYSEDISDLLNKIKTDFGFTQEEIAQRLGYTRTYISDILKKGGNQKFLNRLDSFYNSLGIAYKKVSEKTNNEVREPFEEYTSNKKELQGSDTTLQALFKLSEANNTLAEANKALAESNRTLADNNRDLVQMVKAIAGGSSEIPASVEARFQALLELTAEVAAGKNYKSVQEASADMHRLYNVYSGQDIGVK</sequence>